<dbReference type="Proteomes" id="UP000321085">
    <property type="component" value="Unassembled WGS sequence"/>
</dbReference>
<accession>A0A512C0U6</accession>
<dbReference type="PANTHER" id="PTHR36505">
    <property type="entry name" value="BLR1072 PROTEIN"/>
    <property type="match status" value="1"/>
</dbReference>
<keyword evidence="3" id="KW-1185">Reference proteome</keyword>
<dbReference type="Gene3D" id="2.30.30.240">
    <property type="entry name" value="PRC-barrel domain"/>
    <property type="match status" value="1"/>
</dbReference>
<dbReference type="InterPro" id="IPR011033">
    <property type="entry name" value="PRC_barrel-like_sf"/>
</dbReference>
<dbReference type="Pfam" id="PF05239">
    <property type="entry name" value="PRC"/>
    <property type="match status" value="1"/>
</dbReference>
<name>A0A512C0U6_9HYPH</name>
<sequence>MAQGSASGGITGKPLIESDRVEGSAVYDPSGKYIGSIKRLMIEKMSGRIVYTVVSFGGFVGLGEDQHTVPWSKLTYDNGLGGYRTDITEEQLLGAPIFYRADNYHWADREQERGLHDYWAAPYYWSV</sequence>
<protein>
    <submittedName>
        <fullName evidence="2">Photosystem reaction center subunit H</fullName>
    </submittedName>
</protein>
<proteinExistence type="predicted"/>
<dbReference type="AlphaFoldDB" id="A0A512C0U6"/>
<dbReference type="RefSeq" id="WP_147022544.1">
    <property type="nucleotide sequence ID" value="NZ_BJYU01000118.1"/>
</dbReference>
<evidence type="ECO:0000259" key="1">
    <source>
        <dbReference type="Pfam" id="PF05239"/>
    </source>
</evidence>
<dbReference type="SUPFAM" id="SSF50346">
    <property type="entry name" value="PRC-barrel domain"/>
    <property type="match status" value="1"/>
</dbReference>
<evidence type="ECO:0000313" key="3">
    <source>
        <dbReference type="Proteomes" id="UP000321085"/>
    </source>
</evidence>
<gene>
    <name evidence="2" type="ORF">MAE02_53730</name>
</gene>
<comment type="caution">
    <text evidence="2">The sequence shown here is derived from an EMBL/GenBank/DDBJ whole genome shotgun (WGS) entry which is preliminary data.</text>
</comment>
<evidence type="ECO:0000313" key="2">
    <source>
        <dbReference type="EMBL" id="GEO17677.1"/>
    </source>
</evidence>
<dbReference type="EMBL" id="BJYU01000118">
    <property type="protein sequence ID" value="GEO17677.1"/>
    <property type="molecule type" value="Genomic_DNA"/>
</dbReference>
<organism evidence="2 3">
    <name type="scientific">Microvirga aerophila</name>
    <dbReference type="NCBI Taxonomy" id="670291"/>
    <lineage>
        <taxon>Bacteria</taxon>
        <taxon>Pseudomonadati</taxon>
        <taxon>Pseudomonadota</taxon>
        <taxon>Alphaproteobacteria</taxon>
        <taxon>Hyphomicrobiales</taxon>
        <taxon>Methylobacteriaceae</taxon>
        <taxon>Microvirga</taxon>
    </lineage>
</organism>
<dbReference type="InterPro" id="IPR027275">
    <property type="entry name" value="PRC-brl_dom"/>
</dbReference>
<dbReference type="PANTHER" id="PTHR36505:SF1">
    <property type="entry name" value="BLR1072 PROTEIN"/>
    <property type="match status" value="1"/>
</dbReference>
<reference evidence="2 3" key="1">
    <citation type="submission" date="2019-07" db="EMBL/GenBank/DDBJ databases">
        <title>Whole genome shotgun sequence of Microvirga aerophila NBRC 106136.</title>
        <authorList>
            <person name="Hosoyama A."/>
            <person name="Uohara A."/>
            <person name="Ohji S."/>
            <person name="Ichikawa N."/>
        </authorList>
    </citation>
    <scope>NUCLEOTIDE SEQUENCE [LARGE SCALE GENOMIC DNA]</scope>
    <source>
        <strain evidence="2 3">NBRC 106136</strain>
    </source>
</reference>
<feature type="domain" description="PRC-barrel" evidence="1">
    <location>
        <begin position="18"/>
        <end position="92"/>
    </location>
</feature>